<dbReference type="SUPFAM" id="SSF51445">
    <property type="entry name" value="(Trans)glycosidases"/>
    <property type="match status" value="1"/>
</dbReference>
<evidence type="ECO:0000313" key="11">
    <source>
        <dbReference type="Proteomes" id="UP000239735"/>
    </source>
</evidence>
<evidence type="ECO:0000259" key="9">
    <source>
        <dbReference type="SMART" id="SM00813"/>
    </source>
</evidence>
<dbReference type="Pfam" id="PF22848">
    <property type="entry name" value="ASD1_dom"/>
    <property type="match status" value="1"/>
</dbReference>
<dbReference type="Gene3D" id="3.20.20.80">
    <property type="entry name" value="Glycosidases"/>
    <property type="match status" value="1"/>
</dbReference>
<keyword evidence="6" id="KW-0119">Carbohydrate metabolism</keyword>
<keyword evidence="8" id="KW-0732">Signal</keyword>
<reference evidence="11" key="1">
    <citation type="submission" date="2018-02" db="EMBL/GenBank/DDBJ databases">
        <authorList>
            <person name="Hausmann B."/>
        </authorList>
    </citation>
    <scope>NUCLEOTIDE SEQUENCE [LARGE SCALE GENOMIC DNA]</scope>
    <source>
        <strain evidence="11">Peat soil MAG SbA5</strain>
    </source>
</reference>
<dbReference type="Gene3D" id="2.60.40.1180">
    <property type="entry name" value="Golgi alpha-mannosidase II"/>
    <property type="match status" value="1"/>
</dbReference>
<dbReference type="PANTHER" id="PTHR43576">
    <property type="entry name" value="ALPHA-L-ARABINOFURANOSIDASE C-RELATED"/>
    <property type="match status" value="1"/>
</dbReference>
<dbReference type="PANTHER" id="PTHR43576:SF2">
    <property type="entry name" value="INTRACELLULAR EXO-ALPHA-L-ARABINOFURANOSIDASE 2"/>
    <property type="match status" value="1"/>
</dbReference>
<evidence type="ECO:0000256" key="1">
    <source>
        <dbReference type="ARBA" id="ARBA00001462"/>
    </source>
</evidence>
<evidence type="ECO:0000256" key="5">
    <source>
        <dbReference type="ARBA" id="ARBA00022801"/>
    </source>
</evidence>
<feature type="signal peptide" evidence="8">
    <location>
        <begin position="1"/>
        <end position="21"/>
    </location>
</feature>
<comment type="similarity">
    <text evidence="2">Belongs to the glycosyl hydrolase 51 family.</text>
</comment>
<name>A0A2N9L5D5_9BACT</name>
<dbReference type="InterPro" id="IPR010720">
    <property type="entry name" value="Alpha-L-AF_C"/>
</dbReference>
<feature type="chain" id="PRO_5015003182" description="non-reducing end alpha-L-arabinofuranosidase" evidence="8">
    <location>
        <begin position="22"/>
        <end position="719"/>
    </location>
</feature>
<feature type="domain" description="Alpha-L-arabinofuranosidase C-terminal" evidence="9">
    <location>
        <begin position="518"/>
        <end position="709"/>
    </location>
</feature>
<gene>
    <name evidence="10" type="ORF">SBA5_160011</name>
</gene>
<dbReference type="GO" id="GO:0046373">
    <property type="term" value="P:L-arabinose metabolic process"/>
    <property type="evidence" value="ECO:0007669"/>
    <property type="project" value="InterPro"/>
</dbReference>
<dbReference type="AlphaFoldDB" id="A0A2N9L5D5"/>
<evidence type="ECO:0000256" key="3">
    <source>
        <dbReference type="ARBA" id="ARBA00011165"/>
    </source>
</evidence>
<dbReference type="SUPFAM" id="SSF51011">
    <property type="entry name" value="Glycosyl hydrolase domain"/>
    <property type="match status" value="1"/>
</dbReference>
<protein>
    <recommendedName>
        <fullName evidence="4">non-reducing end alpha-L-arabinofuranosidase</fullName>
        <ecNumber evidence="4">3.2.1.55</ecNumber>
    </recommendedName>
</protein>
<evidence type="ECO:0000256" key="8">
    <source>
        <dbReference type="SAM" id="SignalP"/>
    </source>
</evidence>
<evidence type="ECO:0000313" key="10">
    <source>
        <dbReference type="EMBL" id="SPE18527.1"/>
    </source>
</evidence>
<evidence type="ECO:0000256" key="6">
    <source>
        <dbReference type="ARBA" id="ARBA00023277"/>
    </source>
</evidence>
<dbReference type="GO" id="GO:0000272">
    <property type="term" value="P:polysaccharide catabolic process"/>
    <property type="evidence" value="ECO:0007669"/>
    <property type="project" value="TreeGrafter"/>
</dbReference>
<keyword evidence="5" id="KW-0378">Hydrolase</keyword>
<dbReference type="SMART" id="SM00813">
    <property type="entry name" value="Alpha-L-AF_C"/>
    <property type="match status" value="1"/>
</dbReference>
<evidence type="ECO:0000256" key="2">
    <source>
        <dbReference type="ARBA" id="ARBA00007186"/>
    </source>
</evidence>
<dbReference type="GO" id="GO:0046556">
    <property type="term" value="F:alpha-L-arabinofuranosidase activity"/>
    <property type="evidence" value="ECO:0007669"/>
    <property type="project" value="UniProtKB-EC"/>
</dbReference>
<proteinExistence type="inferred from homology"/>
<dbReference type="Proteomes" id="UP000239735">
    <property type="component" value="Unassembled WGS sequence"/>
</dbReference>
<keyword evidence="7" id="KW-0326">Glycosidase</keyword>
<evidence type="ECO:0000256" key="7">
    <source>
        <dbReference type="ARBA" id="ARBA00023295"/>
    </source>
</evidence>
<dbReference type="InterPro" id="IPR055235">
    <property type="entry name" value="ASD1_cat"/>
</dbReference>
<accession>A0A2N9L5D5</accession>
<organism evidence="10 11">
    <name type="scientific">Candidatus Sulfuritelmatomonas gaucii</name>
    <dbReference type="NCBI Taxonomy" id="2043161"/>
    <lineage>
        <taxon>Bacteria</taxon>
        <taxon>Pseudomonadati</taxon>
        <taxon>Acidobacteriota</taxon>
        <taxon>Terriglobia</taxon>
        <taxon>Terriglobales</taxon>
        <taxon>Acidobacteriaceae</taxon>
        <taxon>Candidatus Sulfuritelmatomonas</taxon>
    </lineage>
</organism>
<evidence type="ECO:0000256" key="4">
    <source>
        <dbReference type="ARBA" id="ARBA00012670"/>
    </source>
</evidence>
<dbReference type="InterPro" id="IPR017853">
    <property type="entry name" value="GH"/>
</dbReference>
<comment type="subunit">
    <text evidence="3">Homohexamer; trimer of dimers.</text>
</comment>
<dbReference type="EMBL" id="OKRB01000068">
    <property type="protein sequence ID" value="SPE18527.1"/>
    <property type="molecule type" value="Genomic_DNA"/>
</dbReference>
<dbReference type="InterPro" id="IPR013780">
    <property type="entry name" value="Glyco_hydro_b"/>
</dbReference>
<dbReference type="EC" id="3.2.1.55" evidence="4"/>
<comment type="catalytic activity">
    <reaction evidence="1">
        <text>Hydrolysis of terminal non-reducing alpha-L-arabinofuranoside residues in alpha-L-arabinosides.</text>
        <dbReference type="EC" id="3.2.1.55"/>
    </reaction>
</comment>
<sequence length="719" mass="78325">MKIRVAVFVAAILSTGFIAAAAAQQAEPKVPDQLKVTIDTNQIAPPISKYVFGSFIEHIGPLIYRSLWSEMLDDRKFYFPINSQVEEAPARPGGGGGRGMPLRKWRPVGPDDVVTMDKDHPFVGDQSPRIALDSSTPHGISQPGVALVNGKKYTGRIYLCGTPGTRVKVSLIWGDGANDRQTVTIGEITGEYKKFPLSFTSGADTNAGAFEIAGTGNGNFHIGTASLMPADNIDGFRPDTIALLKKLHSGMWRLPGGNFLSNWDWHQAIGDIDKRPPMFDHAWNAMQVNDVGMDEFMTFCKLIDVDPYVTVNAGLGDANSAAEEVEYLNGPASSYWGAKRAENGHPEPYHIKYWNIGNEPWGTFQIGYTDLKYYVIKNNDFAAAMRNVDPSIMLIGSAKMMEPSWLKGEDRAKYVDNLGPMYGSDDDWTGGLLKNSWGTFSGIAQHWYEGPGRHFNLEKAKALAPDAPATGAYDTYEPTTLEYARYAGDVVLRHAEEWEGYQQRFPEMIPHKIFMSIDEYAYGGPGGGGRGGPNLKSALAYGMLLDEMMRHSDFITMGAHTMGTSSLDIMPTSSVINAVGLVYEMYGERFPGTIPVAVAGNSPQPPIDSSKYGDEPKVSSGSPTYPLDVFAALTPDHKYLDVAVVNATDSEQKFDMNVAGVQIAGPSTLWQLSGSSLDAMDRVGQPAQVEIKEIPVSNASGPIPVAPISVNIYRFQVAQ</sequence>